<sequence length="102" mass="11819">MIVILILTMIPFHHYDSASKTPALIKTIYPHKALLICPTRRRCSNRPSRSPPLFHSSPRSGSSDEDPPEIIIYIHYSLIVTYSTIINYFYLFWGYYIGAEQI</sequence>
<reference evidence="3" key="1">
    <citation type="submission" date="2021-04" db="EMBL/GenBank/DDBJ databases">
        <authorList>
            <person name="Chebbi M.A.C M."/>
        </authorList>
    </citation>
    <scope>NUCLEOTIDE SEQUENCE</scope>
</reference>
<accession>A0A8J2MX12</accession>
<organism evidence="3 4">
    <name type="scientific">Cotesia congregata</name>
    <name type="common">Parasitoid wasp</name>
    <name type="synonym">Apanteles congregatus</name>
    <dbReference type="NCBI Taxonomy" id="51543"/>
    <lineage>
        <taxon>Eukaryota</taxon>
        <taxon>Metazoa</taxon>
        <taxon>Ecdysozoa</taxon>
        <taxon>Arthropoda</taxon>
        <taxon>Hexapoda</taxon>
        <taxon>Insecta</taxon>
        <taxon>Pterygota</taxon>
        <taxon>Neoptera</taxon>
        <taxon>Endopterygota</taxon>
        <taxon>Hymenoptera</taxon>
        <taxon>Apocrita</taxon>
        <taxon>Ichneumonoidea</taxon>
        <taxon>Braconidae</taxon>
        <taxon>Microgastrinae</taxon>
        <taxon>Cotesia</taxon>
    </lineage>
</organism>
<proteinExistence type="predicted"/>
<dbReference type="AlphaFoldDB" id="A0A8J2MX12"/>
<feature type="region of interest" description="Disordered" evidence="1">
    <location>
        <begin position="42"/>
        <end position="66"/>
    </location>
</feature>
<keyword evidence="2" id="KW-0472">Membrane</keyword>
<comment type="caution">
    <text evidence="3">The sequence shown here is derived from an EMBL/GenBank/DDBJ whole genome shotgun (WGS) entry which is preliminary data.</text>
</comment>
<evidence type="ECO:0000256" key="1">
    <source>
        <dbReference type="SAM" id="MobiDB-lite"/>
    </source>
</evidence>
<evidence type="ECO:0000256" key="2">
    <source>
        <dbReference type="SAM" id="Phobius"/>
    </source>
</evidence>
<keyword evidence="2" id="KW-0812">Transmembrane</keyword>
<keyword evidence="2" id="KW-1133">Transmembrane helix</keyword>
<protein>
    <submittedName>
        <fullName evidence="3">Uncharacterized protein</fullName>
    </submittedName>
</protein>
<dbReference type="Proteomes" id="UP000786811">
    <property type="component" value="Unassembled WGS sequence"/>
</dbReference>
<keyword evidence="4" id="KW-1185">Reference proteome</keyword>
<gene>
    <name evidence="3" type="ORF">HICCMSTLAB_LOCUS11084</name>
</gene>
<feature type="transmembrane region" description="Helical" evidence="2">
    <location>
        <begin position="70"/>
        <end position="93"/>
    </location>
</feature>
<name>A0A8J2MX12_COTCN</name>
<feature type="non-terminal residue" evidence="3">
    <location>
        <position position="1"/>
    </location>
</feature>
<evidence type="ECO:0000313" key="4">
    <source>
        <dbReference type="Proteomes" id="UP000786811"/>
    </source>
</evidence>
<evidence type="ECO:0000313" key="3">
    <source>
        <dbReference type="EMBL" id="CAG5102576.1"/>
    </source>
</evidence>
<dbReference type="EMBL" id="CAJNRD030001123">
    <property type="protein sequence ID" value="CAG5102576.1"/>
    <property type="molecule type" value="Genomic_DNA"/>
</dbReference>